<dbReference type="PANTHER" id="PTHR33217">
    <property type="entry name" value="TRANSPOSASE FOR INSERTION SEQUENCE ELEMENT IS1081"/>
    <property type="match status" value="1"/>
</dbReference>
<dbReference type="InterPro" id="IPR001207">
    <property type="entry name" value="Transposase_mutator"/>
</dbReference>
<protein>
    <recommendedName>
        <fullName evidence="6">Mutator family transposase</fullName>
    </recommendedName>
</protein>
<dbReference type="Proteomes" id="UP000006177">
    <property type="component" value="Chromosome"/>
</dbReference>
<keyword evidence="6" id="KW-0814">Transposable element</keyword>
<dbReference type="PANTHER" id="PTHR33217:SF9">
    <property type="entry name" value="MUTATOR FAMILY TRANSPOSASE"/>
    <property type="match status" value="1"/>
</dbReference>
<sequence>MMERTSLSEETLQNQEVSFPSCLRTEVEKFLEQALETECSRVLKKWGSLKDRNGHQAIVRNGFYPNRTIRTGIGNVNVRIPRVRDRIHSGVEFHSALLHPYLRKCRSLDVLIPLLYLKRRMGRECQPILRAFLEKEIFENSSRQFSRMQEVLMTLHRHVRNAPILEDYPFLWIDGVPSKNPDNADKLFLLVILGETSRGERKILRFESAFRNSRETWDELLKDMKDKGLLSPLLVIGREDLGFWPSIRTIFPLTRRQFCWRQKEKIVLENLRQEDRGLVKNRLREIWQGQSRMEAEKRFRRFLGTYRGSCPEGMAGLEKDREALLEFFHFPAEHWPNIRDTGCVYLPDLEAVRSPMEHSCLF</sequence>
<reference evidence="7 8" key="1">
    <citation type="journal article" date="2011" name="J. Microbiol.">
        <title>Complete genome of Leptospirillum ferriphilum ML-04 provides insight into its physiology and environmental adaptation.</title>
        <authorList>
            <person name="Mi S."/>
            <person name="Song J."/>
            <person name="Lin J."/>
            <person name="Che Y."/>
            <person name="Zheng H."/>
            <person name="Lin J."/>
        </authorList>
    </citation>
    <scope>NUCLEOTIDE SEQUENCE [LARGE SCALE GENOMIC DNA]</scope>
    <source>
        <strain evidence="7 8">ML-04</strain>
    </source>
</reference>
<dbReference type="GO" id="GO:0003677">
    <property type="term" value="F:DNA binding"/>
    <property type="evidence" value="ECO:0007669"/>
    <property type="project" value="UniProtKB-UniRule"/>
</dbReference>
<keyword evidence="4 6" id="KW-0238">DNA-binding</keyword>
<evidence type="ECO:0000313" key="8">
    <source>
        <dbReference type="Proteomes" id="UP000006177"/>
    </source>
</evidence>
<dbReference type="STRING" id="1048260.LFML04_1328"/>
<evidence type="ECO:0000256" key="1">
    <source>
        <dbReference type="ARBA" id="ARBA00002190"/>
    </source>
</evidence>
<keyword evidence="5 6" id="KW-0233">DNA recombination</keyword>
<dbReference type="AlphaFoldDB" id="J9ZCF4"/>
<evidence type="ECO:0000256" key="2">
    <source>
        <dbReference type="ARBA" id="ARBA00010961"/>
    </source>
</evidence>
<dbReference type="GO" id="GO:0006313">
    <property type="term" value="P:DNA transposition"/>
    <property type="evidence" value="ECO:0007669"/>
    <property type="project" value="UniProtKB-UniRule"/>
</dbReference>
<dbReference type="Pfam" id="PF00872">
    <property type="entry name" value="Transposase_mut"/>
    <property type="match status" value="1"/>
</dbReference>
<dbReference type="PATRIC" id="fig|1048260.3.peg.1437"/>
<keyword evidence="3 6" id="KW-0815">Transposition</keyword>
<proteinExistence type="inferred from homology"/>
<evidence type="ECO:0000256" key="3">
    <source>
        <dbReference type="ARBA" id="ARBA00022578"/>
    </source>
</evidence>
<dbReference type="GO" id="GO:0004803">
    <property type="term" value="F:transposase activity"/>
    <property type="evidence" value="ECO:0007669"/>
    <property type="project" value="UniProtKB-UniRule"/>
</dbReference>
<dbReference type="KEGG" id="lfi:LFML04_1328"/>
<comment type="similarity">
    <text evidence="2 6">Belongs to the transposase mutator family.</text>
</comment>
<evidence type="ECO:0000256" key="4">
    <source>
        <dbReference type="ARBA" id="ARBA00023125"/>
    </source>
</evidence>
<evidence type="ECO:0000256" key="6">
    <source>
        <dbReference type="RuleBase" id="RU365089"/>
    </source>
</evidence>
<dbReference type="EMBL" id="CP002919">
    <property type="protein sequence ID" value="AFS53553.1"/>
    <property type="molecule type" value="Genomic_DNA"/>
</dbReference>
<organism evidence="7 8">
    <name type="scientific">Leptospirillum ferriphilum (strain ML-04)</name>
    <dbReference type="NCBI Taxonomy" id="1048260"/>
    <lineage>
        <taxon>Bacteria</taxon>
        <taxon>Pseudomonadati</taxon>
        <taxon>Nitrospirota</taxon>
        <taxon>Nitrospiria</taxon>
        <taxon>Nitrospirales</taxon>
        <taxon>Nitrospiraceae</taxon>
        <taxon>Leptospirillum</taxon>
    </lineage>
</organism>
<name>J9ZCF4_LEPFM</name>
<dbReference type="HOGENOM" id="CLU_036805_8_0_0"/>
<comment type="function">
    <text evidence="1 6">Required for the transposition of the insertion element.</text>
</comment>
<gene>
    <name evidence="7" type="ordered locus">LFML04_1328</name>
</gene>
<evidence type="ECO:0000256" key="5">
    <source>
        <dbReference type="ARBA" id="ARBA00023172"/>
    </source>
</evidence>
<evidence type="ECO:0000313" key="7">
    <source>
        <dbReference type="EMBL" id="AFS53553.1"/>
    </source>
</evidence>
<accession>J9ZCF4</accession>